<dbReference type="PATRIC" id="fig|1244869.3.peg.3400"/>
<keyword evidence="2" id="KW-1185">Reference proteome</keyword>
<dbReference type="EMBL" id="AONQ01000054">
    <property type="protein sequence ID" value="EME68734.1"/>
    <property type="molecule type" value="Genomic_DNA"/>
</dbReference>
<gene>
    <name evidence="1" type="ORF">H261_16947</name>
</gene>
<dbReference type="STRING" id="1244869.H261_16947"/>
<accession>M3A898</accession>
<evidence type="ECO:0000313" key="2">
    <source>
        <dbReference type="Proteomes" id="UP000011744"/>
    </source>
</evidence>
<evidence type="ECO:0000313" key="1">
    <source>
        <dbReference type="EMBL" id="EME68734.1"/>
    </source>
</evidence>
<dbReference type="Proteomes" id="UP000011744">
    <property type="component" value="Unassembled WGS sequence"/>
</dbReference>
<reference evidence="1 2" key="1">
    <citation type="journal article" date="2014" name="Genome Announc.">
        <title>Draft Genome Sequence of Magnetospirillum sp. Strain SO-1, a Freshwater Magnetotactic Bacterium Isolated from the Ol'khovka River, Russia.</title>
        <authorList>
            <person name="Grouzdev D.S."/>
            <person name="Dziuba M.V."/>
            <person name="Sukhacheva M.S."/>
            <person name="Mardanov A.V."/>
            <person name="Beletskiy A.V."/>
            <person name="Kuznetsov B.B."/>
            <person name="Skryabin K.G."/>
        </authorList>
    </citation>
    <scope>NUCLEOTIDE SEQUENCE [LARGE SCALE GENOMIC DNA]</scope>
    <source>
        <strain evidence="1 2">SO-1</strain>
    </source>
</reference>
<name>M3A898_9PROT</name>
<comment type="caution">
    <text evidence="1">The sequence shown here is derived from an EMBL/GenBank/DDBJ whole genome shotgun (WGS) entry which is preliminary data.</text>
</comment>
<proteinExistence type="predicted"/>
<sequence>MGLGMLFSRGKAGPGIAPGDVFHKLGTYGSDWTVERIFDYADIPRHVRLIDRGSGRTMTVAADTLLDPDSFVRRNG</sequence>
<protein>
    <submittedName>
        <fullName evidence="1">Uncharacterized protein</fullName>
    </submittedName>
</protein>
<organism evidence="1 2">
    <name type="scientific">Paramagnetospirillum caucaseum</name>
    <dbReference type="NCBI Taxonomy" id="1244869"/>
    <lineage>
        <taxon>Bacteria</taxon>
        <taxon>Pseudomonadati</taxon>
        <taxon>Pseudomonadota</taxon>
        <taxon>Alphaproteobacteria</taxon>
        <taxon>Rhodospirillales</taxon>
        <taxon>Magnetospirillaceae</taxon>
        <taxon>Paramagnetospirillum</taxon>
    </lineage>
</organism>
<dbReference type="AlphaFoldDB" id="M3A898"/>